<feature type="domain" description="Four-carbon acid sugar kinase nucleotide binding" evidence="8">
    <location>
        <begin position="251"/>
        <end position="418"/>
    </location>
</feature>
<evidence type="ECO:0000259" key="8">
    <source>
        <dbReference type="Pfam" id="PF17042"/>
    </source>
</evidence>
<reference evidence="9 10" key="1">
    <citation type="submission" date="2023-10" db="EMBL/GenBank/DDBJ databases">
        <title>179-bfca-hs.</title>
        <authorList>
            <person name="Miliotis G."/>
            <person name="Sengupta P."/>
            <person name="Hameed A."/>
            <person name="Chuvochina M."/>
            <person name="Mcdonagh F."/>
            <person name="Simpson A.C."/>
            <person name="Singh N.K."/>
            <person name="Rekha P.D."/>
            <person name="Raman K."/>
            <person name="Hugenholtz P."/>
            <person name="Venkateswaran K."/>
        </authorList>
    </citation>
    <scope>NUCLEOTIDE SEQUENCE [LARGE SCALE GENOMIC DNA]</scope>
    <source>
        <strain evidence="9 10">179-BFC-A-HS</strain>
    </source>
</reference>
<keyword evidence="2" id="KW-0808">Transferase</keyword>
<feature type="domain" description="Four-carbon acid sugar kinase N-terminal" evidence="7">
    <location>
        <begin position="5"/>
        <end position="228"/>
    </location>
</feature>
<dbReference type="Proteomes" id="UP001228376">
    <property type="component" value="Unassembled WGS sequence"/>
</dbReference>
<dbReference type="InterPro" id="IPR031475">
    <property type="entry name" value="NBD_C"/>
</dbReference>
<comment type="caution">
    <text evidence="9">The sequence shown here is derived from an EMBL/GenBank/DDBJ whole genome shotgun (WGS) entry which is preliminary data.</text>
</comment>
<comment type="similarity">
    <text evidence="1">Belongs to the four-carbon acid sugar kinase family.</text>
</comment>
<keyword evidence="5" id="KW-0067">ATP-binding</keyword>
<dbReference type="Gene3D" id="3.40.50.10840">
    <property type="entry name" value="Putative sugar-binding, N-terminal domain"/>
    <property type="match status" value="1"/>
</dbReference>
<protein>
    <submittedName>
        <fullName evidence="9">Four-carbon acid sugar kinase family protein</fullName>
    </submittedName>
</protein>
<proteinExistence type="inferred from homology"/>
<keyword evidence="4 9" id="KW-0418">Kinase</keyword>
<name>A0ABU5CF88_9BACI</name>
<gene>
    <name evidence="9" type="ORF">P5G51_001315</name>
</gene>
<dbReference type="RefSeq" id="WP_306067738.1">
    <property type="nucleotide sequence ID" value="NZ_JAROCA020000001.1"/>
</dbReference>
<keyword evidence="3" id="KW-0547">Nucleotide-binding</keyword>
<sequence>MNKKIAIIADDLTGANDSGVQLTEKGISTSVFFDLPEDEAMLDSGIVIDTNSRALNRQAAYEVTRQTAQFLKKAGYPHVYKKMDSTLRGHIGTELQAVMEEFEADMAIIAPAFPELGRTTVNGIHYVNGKELAATEAANDPKHPVKESSIPEIITHEIGQPVGLLKITEIEKDTSALQETLETLQQKNIRYLVCDAKTQADLELLARKMATVEKRVIWAGSAGLAEALPEVLGIGQATRQAAFTRADQVMTVCGSLSAVTQRQVAFAKEQPHVTEVKVDTTKILSMNWKNSSSQYVQRCLNGLAAGNDIVLYVPSDEQVRKEVAQKGQALGLTGNEIGEHVSRALGEIVAAVANEDHRLNGLMLTGGDTAKDTTRKLGGIGFHLRKQIEAGIPLGELIGTDRTFTVVTKAGAFGKENSIYRAMQEMKGANINE</sequence>
<evidence type="ECO:0000313" key="9">
    <source>
        <dbReference type="EMBL" id="MDY0404228.1"/>
    </source>
</evidence>
<evidence type="ECO:0000256" key="1">
    <source>
        <dbReference type="ARBA" id="ARBA00005715"/>
    </source>
</evidence>
<evidence type="ECO:0000256" key="4">
    <source>
        <dbReference type="ARBA" id="ARBA00022777"/>
    </source>
</evidence>
<dbReference type="InterPro" id="IPR010737">
    <property type="entry name" value="4-carb_acid_sugar_kinase_N"/>
</dbReference>
<evidence type="ECO:0000256" key="5">
    <source>
        <dbReference type="ARBA" id="ARBA00022840"/>
    </source>
</evidence>
<dbReference type="Gene3D" id="3.40.980.20">
    <property type="entry name" value="Four-carbon acid sugar kinase, nucleotide binding domain"/>
    <property type="match status" value="1"/>
</dbReference>
<keyword evidence="10" id="KW-1185">Reference proteome</keyword>
<organism evidence="9 10">
    <name type="scientific">Tigheibacillus jepli</name>
    <dbReference type="NCBI Taxonomy" id="3035914"/>
    <lineage>
        <taxon>Bacteria</taxon>
        <taxon>Bacillati</taxon>
        <taxon>Bacillota</taxon>
        <taxon>Bacilli</taxon>
        <taxon>Bacillales</taxon>
        <taxon>Bacillaceae</taxon>
        <taxon>Tigheibacillus</taxon>
    </lineage>
</organism>
<evidence type="ECO:0000256" key="3">
    <source>
        <dbReference type="ARBA" id="ARBA00022741"/>
    </source>
</evidence>
<evidence type="ECO:0000256" key="2">
    <source>
        <dbReference type="ARBA" id="ARBA00022679"/>
    </source>
</evidence>
<evidence type="ECO:0000259" key="7">
    <source>
        <dbReference type="Pfam" id="PF07005"/>
    </source>
</evidence>
<dbReference type="InterPro" id="IPR042213">
    <property type="entry name" value="NBD_C_sf"/>
</dbReference>
<keyword evidence="6" id="KW-0119">Carbohydrate metabolism</keyword>
<dbReference type="GO" id="GO:0016301">
    <property type="term" value="F:kinase activity"/>
    <property type="evidence" value="ECO:0007669"/>
    <property type="project" value="UniProtKB-KW"/>
</dbReference>
<dbReference type="SUPFAM" id="SSF142764">
    <property type="entry name" value="YgbK-like"/>
    <property type="match status" value="1"/>
</dbReference>
<dbReference type="InterPro" id="IPR037051">
    <property type="entry name" value="4-carb_acid_sugar_kinase_N_sf"/>
</dbReference>
<dbReference type="Pfam" id="PF17042">
    <property type="entry name" value="NBD_C"/>
    <property type="match status" value="1"/>
</dbReference>
<evidence type="ECO:0000256" key="6">
    <source>
        <dbReference type="ARBA" id="ARBA00023277"/>
    </source>
</evidence>
<dbReference type="Pfam" id="PF07005">
    <property type="entry name" value="SBD_N"/>
    <property type="match status" value="1"/>
</dbReference>
<accession>A0ABU5CF88</accession>
<dbReference type="EMBL" id="JAROCA020000001">
    <property type="protein sequence ID" value="MDY0404228.1"/>
    <property type="molecule type" value="Genomic_DNA"/>
</dbReference>
<evidence type="ECO:0000313" key="10">
    <source>
        <dbReference type="Proteomes" id="UP001228376"/>
    </source>
</evidence>